<dbReference type="EMBL" id="ACYG01000027">
    <property type="protein sequence ID" value="EEV17272.1"/>
    <property type="molecule type" value="Genomic_DNA"/>
</dbReference>
<dbReference type="InterPro" id="IPR011990">
    <property type="entry name" value="TPR-like_helical_dom_sf"/>
</dbReference>
<keyword evidence="9" id="KW-0732">Signal</keyword>
<accession>C8PK17</accession>
<feature type="signal peptide" evidence="9">
    <location>
        <begin position="1"/>
        <end position="21"/>
    </location>
</feature>
<dbReference type="eggNOG" id="COG0790">
    <property type="taxonomic scope" value="Bacteria"/>
</dbReference>
<dbReference type="InterPro" id="IPR006597">
    <property type="entry name" value="Sel1-like"/>
</dbReference>
<organism evidence="10 11">
    <name type="scientific">Campylobacter gracilis RM3268</name>
    <dbReference type="NCBI Taxonomy" id="553220"/>
    <lineage>
        <taxon>Bacteria</taxon>
        <taxon>Pseudomonadati</taxon>
        <taxon>Campylobacterota</taxon>
        <taxon>Epsilonproteobacteria</taxon>
        <taxon>Campylobacterales</taxon>
        <taxon>Campylobacteraceae</taxon>
        <taxon>Campylobacter</taxon>
    </lineage>
</organism>
<dbReference type="PANTHER" id="PTHR13891:SF1">
    <property type="entry name" value="CYTOCHROME C OXIDASE ASSEMBLY FACTOR 7"/>
    <property type="match status" value="1"/>
</dbReference>
<dbReference type="RefSeq" id="WP_005872326.1">
    <property type="nucleotide sequence ID" value="NZ_ACYG01000027.1"/>
</dbReference>
<keyword evidence="8" id="KW-0046">Antibiotic resistance</keyword>
<dbReference type="SMART" id="SM00671">
    <property type="entry name" value="SEL1"/>
    <property type="match status" value="4"/>
</dbReference>
<evidence type="ECO:0000256" key="6">
    <source>
        <dbReference type="ARBA" id="ARBA00022803"/>
    </source>
</evidence>
<comment type="caution">
    <text evidence="10">The sequence shown here is derived from an EMBL/GenBank/DDBJ whole genome shotgun (WGS) entry which is preliminary data.</text>
</comment>
<dbReference type="InterPro" id="IPR040239">
    <property type="entry name" value="HcpB-like"/>
</dbReference>
<comment type="catalytic activity">
    <reaction evidence="1">
        <text>a beta-lactam + H2O = a substituted beta-amino acid</text>
        <dbReference type="Rhea" id="RHEA:20401"/>
        <dbReference type="ChEBI" id="CHEBI:15377"/>
        <dbReference type="ChEBI" id="CHEBI:35627"/>
        <dbReference type="ChEBI" id="CHEBI:140347"/>
        <dbReference type="EC" id="3.5.2.6"/>
    </reaction>
</comment>
<dbReference type="GO" id="GO:0046677">
    <property type="term" value="P:response to antibiotic"/>
    <property type="evidence" value="ECO:0007669"/>
    <property type="project" value="UniProtKB-KW"/>
</dbReference>
<evidence type="ECO:0000256" key="1">
    <source>
        <dbReference type="ARBA" id="ARBA00001526"/>
    </source>
</evidence>
<dbReference type="PANTHER" id="PTHR13891">
    <property type="entry name" value="CYTOCHROME C OXIDASE ASSEMBLY FACTOR 7"/>
    <property type="match status" value="1"/>
</dbReference>
<sequence length="210" mass="22812">MKNKILILALIATLAANFALAENFEITADDISRATKSCDKGDMKSCGALAQIYNYGWGVPQDLLKAAPLYVKACKGGDAESCVNLGILYQSGEGMPRDEAKAAELFDKACDDGHAIGCSNAGSAYIRGRGVRKDAIKGVGYYVRGCDMDIADSWLACLNLARLYEGSDNVKAVEYYKKACELGGKDRFMSSVAEHEQIWKSSCESYERLK</sequence>
<dbReference type="GO" id="GO:0008800">
    <property type="term" value="F:beta-lactamase activity"/>
    <property type="evidence" value="ECO:0007669"/>
    <property type="project" value="UniProtKB-EC"/>
</dbReference>
<dbReference type="Gene3D" id="1.25.40.10">
    <property type="entry name" value="Tetratricopeptide repeat domain"/>
    <property type="match status" value="1"/>
</dbReference>
<dbReference type="SUPFAM" id="SSF81901">
    <property type="entry name" value="HCP-like"/>
    <property type="match status" value="1"/>
</dbReference>
<dbReference type="OrthoDB" id="5357698at2"/>
<keyword evidence="6" id="KW-0802">TPR repeat</keyword>
<evidence type="ECO:0000256" key="8">
    <source>
        <dbReference type="ARBA" id="ARBA00023251"/>
    </source>
</evidence>
<keyword evidence="7" id="KW-1015">Disulfide bond</keyword>
<feature type="chain" id="PRO_5039897980" description="beta-lactamase" evidence="9">
    <location>
        <begin position="22"/>
        <end position="210"/>
    </location>
</feature>
<evidence type="ECO:0000256" key="7">
    <source>
        <dbReference type="ARBA" id="ARBA00023157"/>
    </source>
</evidence>
<dbReference type="EC" id="3.5.2.6" evidence="3"/>
<evidence type="ECO:0000313" key="11">
    <source>
        <dbReference type="Proteomes" id="UP000005709"/>
    </source>
</evidence>
<keyword evidence="5 10" id="KW-0378">Hydrolase</keyword>
<evidence type="ECO:0000256" key="4">
    <source>
        <dbReference type="ARBA" id="ARBA00022737"/>
    </source>
</evidence>
<proteinExistence type="inferred from homology"/>
<dbReference type="Proteomes" id="UP000005709">
    <property type="component" value="Unassembled WGS sequence"/>
</dbReference>
<name>C8PK17_9BACT</name>
<dbReference type="AlphaFoldDB" id="C8PK17"/>
<evidence type="ECO:0000256" key="3">
    <source>
        <dbReference type="ARBA" id="ARBA00012865"/>
    </source>
</evidence>
<evidence type="ECO:0000256" key="9">
    <source>
        <dbReference type="SAM" id="SignalP"/>
    </source>
</evidence>
<evidence type="ECO:0000256" key="2">
    <source>
        <dbReference type="ARBA" id="ARBA00008486"/>
    </source>
</evidence>
<protein>
    <recommendedName>
        <fullName evidence="3">beta-lactamase</fullName>
        <ecNumber evidence="3">3.5.2.6</ecNumber>
    </recommendedName>
</protein>
<dbReference type="Pfam" id="PF08238">
    <property type="entry name" value="Sel1"/>
    <property type="match status" value="4"/>
</dbReference>
<comment type="similarity">
    <text evidence="2">Belongs to the hcp beta-lactamase family.</text>
</comment>
<keyword evidence="11" id="KW-1185">Reference proteome</keyword>
<gene>
    <name evidence="10" type="ORF">CAMGR0001_1567</name>
</gene>
<evidence type="ECO:0000313" key="10">
    <source>
        <dbReference type="EMBL" id="EEV17272.1"/>
    </source>
</evidence>
<reference evidence="10 11" key="1">
    <citation type="submission" date="2009-07" db="EMBL/GenBank/DDBJ databases">
        <authorList>
            <person name="Madupu R."/>
            <person name="Sebastian Y."/>
            <person name="Durkin A.S."/>
            <person name="Torralba M."/>
            <person name="Methe B."/>
            <person name="Sutton G.G."/>
            <person name="Strausberg R.L."/>
            <person name="Nelson K.E."/>
        </authorList>
    </citation>
    <scope>NUCLEOTIDE SEQUENCE [LARGE SCALE GENOMIC DNA]</scope>
    <source>
        <strain evidence="10 11">RM3268</strain>
    </source>
</reference>
<keyword evidence="4" id="KW-0677">Repeat</keyword>
<evidence type="ECO:0000256" key="5">
    <source>
        <dbReference type="ARBA" id="ARBA00022801"/>
    </source>
</evidence>